<evidence type="ECO:0000259" key="1">
    <source>
        <dbReference type="Pfam" id="PF09995"/>
    </source>
</evidence>
<feature type="domain" description="ER-bound oxygenase mpaB/mpaB'/Rubber oxygenase catalytic" evidence="1">
    <location>
        <begin position="121"/>
        <end position="355"/>
    </location>
</feature>
<organism evidence="2 4">
    <name type="scientific">Acinetobacter cumulans</name>
    <dbReference type="NCBI Taxonomy" id="2136182"/>
    <lineage>
        <taxon>Bacteria</taxon>
        <taxon>Pseudomonadati</taxon>
        <taxon>Pseudomonadota</taxon>
        <taxon>Gammaproteobacteria</taxon>
        <taxon>Moraxellales</taxon>
        <taxon>Moraxellaceae</taxon>
        <taxon>Acinetobacter</taxon>
    </lineage>
</organism>
<evidence type="ECO:0000313" key="2">
    <source>
        <dbReference type="EMBL" id="RLL36652.1"/>
    </source>
</evidence>
<gene>
    <name evidence="3" type="ORF">D9K79_09765</name>
    <name evidence="2" type="ORF">D9K80_05700</name>
</gene>
<comment type="caution">
    <text evidence="2">The sequence shown here is derived from an EMBL/GenBank/DDBJ whole genome shotgun (WGS) entry which is preliminary data.</text>
</comment>
<evidence type="ECO:0000313" key="5">
    <source>
        <dbReference type="Proteomes" id="UP000273105"/>
    </source>
</evidence>
<dbReference type="Pfam" id="PF09995">
    <property type="entry name" value="MPAB_Lcp_cat"/>
    <property type="match status" value="1"/>
</dbReference>
<sequence>MTRSNPKRLHSFQHMQQSNLLSMVLSHFSTKPLAPSYAEYLMLNKALVSGDTQMDAVVAWVMQNPKHNRKRFEQALYQGLSALSSPEPELVCFFEYIENRPLWVDEQRLNHAVEFTHRLGINNGFVLRDLSLMAGYLYPGFNQPLMLTGALNKQAGTRLAETTKWWMDITEVTGLMRFHAGFTSTLYVRFIHSLVHFHLKQKKEWDSETWGLPINQFDLAMTNLAFSSVVLIGIRALGIFPSQQEIENFLHFWRYIGWLMGVEEQWLVESEPEGWRFLYWMQFAHPKSDQSSHALGSSLSNEPFERQYRYLRPFQQKLAYRQHLELTQYFIGKKRMQRLGLKPQSASWFAYYLIARNLTLYSGARYLPALEYFLQRKGRNIQKLGLALYQSKAKQLASMHT</sequence>
<dbReference type="Proteomes" id="UP000273105">
    <property type="component" value="Unassembled WGS sequence"/>
</dbReference>
<keyword evidence="5" id="KW-1185">Reference proteome</keyword>
<reference evidence="4 5" key="1">
    <citation type="submission" date="2018-09" db="EMBL/GenBank/DDBJ databases">
        <title>The draft genome of Acinetobacter sp. strains.</title>
        <authorList>
            <person name="Qin J."/>
            <person name="Feng Y."/>
            <person name="Zong Z."/>
        </authorList>
    </citation>
    <scope>NUCLEOTIDE SEQUENCE [LARGE SCALE GENOMIC DNA]</scope>
    <source>
        <strain evidence="3 5">WCHAc060001</strain>
        <strain evidence="2 4">WCHAc060003</strain>
    </source>
</reference>
<dbReference type="EMBL" id="RCHE01000021">
    <property type="protein sequence ID" value="RLL44374.1"/>
    <property type="molecule type" value="Genomic_DNA"/>
</dbReference>
<evidence type="ECO:0000313" key="4">
    <source>
        <dbReference type="Proteomes" id="UP000267166"/>
    </source>
</evidence>
<dbReference type="PANTHER" id="PTHR37539">
    <property type="entry name" value="SECRETED PROTEIN-RELATED"/>
    <property type="match status" value="1"/>
</dbReference>
<name>A0A498D2R9_9GAMM</name>
<dbReference type="InterPro" id="IPR018713">
    <property type="entry name" value="MPAB/Lcp_cat_dom"/>
</dbReference>
<dbReference type="AlphaFoldDB" id="A0A498D2R9"/>
<dbReference type="InterPro" id="IPR037473">
    <property type="entry name" value="Lcp-like"/>
</dbReference>
<protein>
    <submittedName>
        <fullName evidence="2">DUF2236 domain-containing protein</fullName>
    </submittedName>
</protein>
<proteinExistence type="predicted"/>
<accession>A0A498D2R9</accession>
<dbReference type="PANTHER" id="PTHR37539:SF1">
    <property type="entry name" value="ER-BOUND OXYGENASE MPAB_MPAB'_RUBBER OXYGENASE CATALYTIC DOMAIN-CONTAINING PROTEIN"/>
    <property type="match status" value="1"/>
</dbReference>
<evidence type="ECO:0000313" key="3">
    <source>
        <dbReference type="EMBL" id="RLL44374.1"/>
    </source>
</evidence>
<dbReference type="RefSeq" id="WP_106985332.1">
    <property type="nucleotide sequence ID" value="NZ_CP035934.2"/>
</dbReference>
<dbReference type="GO" id="GO:0016491">
    <property type="term" value="F:oxidoreductase activity"/>
    <property type="evidence" value="ECO:0007669"/>
    <property type="project" value="InterPro"/>
</dbReference>
<dbReference type="EMBL" id="RCHD01000009">
    <property type="protein sequence ID" value="RLL36652.1"/>
    <property type="molecule type" value="Genomic_DNA"/>
</dbReference>
<dbReference type="Proteomes" id="UP000267166">
    <property type="component" value="Unassembled WGS sequence"/>
</dbReference>